<evidence type="ECO:0000313" key="1">
    <source>
        <dbReference type="EMBL" id="CAF1590069.1"/>
    </source>
</evidence>
<dbReference type="EMBL" id="CAJNOI010007572">
    <property type="protein sequence ID" value="CAF1590069.1"/>
    <property type="molecule type" value="Genomic_DNA"/>
</dbReference>
<dbReference type="Proteomes" id="UP000663877">
    <property type="component" value="Unassembled WGS sequence"/>
</dbReference>
<accession>A0A816GTM5</accession>
<keyword evidence="3" id="KW-1185">Reference proteome</keyword>
<protein>
    <submittedName>
        <fullName evidence="2">Uncharacterized protein</fullName>
    </submittedName>
</protein>
<evidence type="ECO:0000313" key="3">
    <source>
        <dbReference type="Proteomes" id="UP000663832"/>
    </source>
</evidence>
<dbReference type="EMBL" id="CAJNOM010008015">
    <property type="protein sequence ID" value="CAF1678177.1"/>
    <property type="molecule type" value="Genomic_DNA"/>
</dbReference>
<gene>
    <name evidence="1" type="ORF">BJG266_LOCUS49541</name>
    <name evidence="2" type="ORF">QVE165_LOCUS66630</name>
</gene>
<dbReference type="GO" id="GO:0055074">
    <property type="term" value="P:calcium ion homeostasis"/>
    <property type="evidence" value="ECO:0007669"/>
    <property type="project" value="TreeGrafter"/>
</dbReference>
<organism evidence="2 3">
    <name type="scientific">Adineta steineri</name>
    <dbReference type="NCBI Taxonomy" id="433720"/>
    <lineage>
        <taxon>Eukaryota</taxon>
        <taxon>Metazoa</taxon>
        <taxon>Spiralia</taxon>
        <taxon>Gnathifera</taxon>
        <taxon>Rotifera</taxon>
        <taxon>Eurotatoria</taxon>
        <taxon>Bdelloidea</taxon>
        <taxon>Adinetida</taxon>
        <taxon>Adinetidae</taxon>
        <taxon>Adineta</taxon>
    </lineage>
</organism>
<comment type="caution">
    <text evidence="2">The sequence shown here is derived from an EMBL/GenBank/DDBJ whole genome shotgun (WGS) entry which is preliminary data.</text>
</comment>
<dbReference type="GO" id="GO:0005789">
    <property type="term" value="C:endoplasmic reticulum membrane"/>
    <property type="evidence" value="ECO:0007669"/>
    <property type="project" value="TreeGrafter"/>
</dbReference>
<dbReference type="Proteomes" id="UP000663832">
    <property type="component" value="Unassembled WGS sequence"/>
</dbReference>
<dbReference type="OrthoDB" id="10062435at2759"/>
<name>A0A816GTM5_9BILA</name>
<reference evidence="2" key="1">
    <citation type="submission" date="2021-02" db="EMBL/GenBank/DDBJ databases">
        <authorList>
            <person name="Nowell W R."/>
        </authorList>
    </citation>
    <scope>NUCLEOTIDE SEQUENCE</scope>
</reference>
<evidence type="ECO:0000313" key="2">
    <source>
        <dbReference type="EMBL" id="CAF1678177.1"/>
    </source>
</evidence>
<dbReference type="PANTHER" id="PTHR16213">
    <property type="entry name" value="SELENOPROTEIN N"/>
    <property type="match status" value="1"/>
</dbReference>
<sequence length="121" mass="13707">MLNGRTLRETVLESSAVQHLLREHFVSTWTLVVDLKAIISNQLNDTIKDSQRAKQAVDNYSFPVQSMIQQIDGTVISKVNANDLLNVDSTSEQFLNIISDGIDTATKRYIQFLEQALNRQK</sequence>
<proteinExistence type="predicted"/>
<dbReference type="AlphaFoldDB" id="A0A816GTM5"/>
<dbReference type="PANTHER" id="PTHR16213:SF78">
    <property type="entry name" value="SELENOPROTEIN N"/>
    <property type="match status" value="1"/>
</dbReference>